<evidence type="ECO:0000256" key="1">
    <source>
        <dbReference type="SAM" id="MobiDB-lite"/>
    </source>
</evidence>
<keyword evidence="3" id="KW-1185">Reference proteome</keyword>
<feature type="region of interest" description="Disordered" evidence="1">
    <location>
        <begin position="223"/>
        <end position="261"/>
    </location>
</feature>
<feature type="compositionally biased region" description="Low complexity" evidence="1">
    <location>
        <begin position="124"/>
        <end position="139"/>
    </location>
</feature>
<feature type="region of interest" description="Disordered" evidence="1">
    <location>
        <begin position="173"/>
        <end position="208"/>
    </location>
</feature>
<name>Q0FRY2_SALBH</name>
<protein>
    <submittedName>
        <fullName evidence="2">Uncharacterized protein</fullName>
    </submittedName>
</protein>
<feature type="compositionally biased region" description="Low complexity" evidence="1">
    <location>
        <begin position="76"/>
        <end position="86"/>
    </location>
</feature>
<gene>
    <name evidence="2" type="ORF">R2601_17624</name>
</gene>
<feature type="compositionally biased region" description="Basic and acidic residues" evidence="1">
    <location>
        <begin position="99"/>
        <end position="123"/>
    </location>
</feature>
<dbReference type="EMBL" id="AATQ01000010">
    <property type="protein sequence ID" value="EAU46977.1"/>
    <property type="molecule type" value="Genomic_DNA"/>
</dbReference>
<reference evidence="2 3" key="1">
    <citation type="journal article" date="2010" name="J. Bacteriol.">
        <title>Genome sequences of Pelagibaca bermudensis HTCC2601T and Maritimibacter alkaliphilus HTCC2654T, the type strains of two marine Roseobacter genera.</title>
        <authorList>
            <person name="Thrash J.C."/>
            <person name="Cho J.C."/>
            <person name="Ferriera S."/>
            <person name="Johnson J."/>
            <person name="Vergin K.L."/>
            <person name="Giovannoni S.J."/>
        </authorList>
    </citation>
    <scope>NUCLEOTIDE SEQUENCE [LARGE SCALE GENOMIC DNA]</scope>
    <source>
        <strain evidence="3">DSM 26914 / JCM 13377 / KCTC 12554 / HTCC2601</strain>
    </source>
</reference>
<accession>Q0FRY2</accession>
<feature type="region of interest" description="Disordered" evidence="1">
    <location>
        <begin position="24"/>
        <end position="142"/>
    </location>
</feature>
<dbReference type="HOGENOM" id="CLU_062229_0_0_5"/>
<dbReference type="Proteomes" id="UP000006230">
    <property type="component" value="Unassembled WGS sequence"/>
</dbReference>
<feature type="region of interest" description="Disordered" evidence="1">
    <location>
        <begin position="281"/>
        <end position="320"/>
    </location>
</feature>
<dbReference type="OrthoDB" id="7875768at2"/>
<dbReference type="STRING" id="314265.R2601_17624"/>
<sequence length="445" mass="47982">MSDPVTNVEIEDVLSSIRRLVADDAREQSAQQSAKGKPERLVLTPAQRVPDDAPKPATGRGDGSSTKRPASENRLPAEPARAPAPASVERENVAVPFRLNRDPKAESPSRERPEAAERPESDKAGPAAAARRLTLGLTASDEEFEEIYEDGGDEPSFDASTLLGKLVEEELARALASPESDARPKFARSRPAQATAPEPAVEAQDADETAQLLDRIAEVTGGDAADAADDGIPTAEVPLPEPELPEMSPRIPEPELEDEPAGDVGLAQKIAALEAMIARHKGDEPAAQVEPATVQEPEQGAEIEAAPEPEPVAESHEPQGAEAACAAFVHRPQKPLEWQDHKPDEVVAEDPRRAEALVLEGPTWKGADRGDVLADTQHLPDVAASEHGDALPAPVDLFDEEMLRDLVTEIIRQELQGALGERITRNVRKMVRREIHRMVTSEHFD</sequence>
<dbReference type="AlphaFoldDB" id="Q0FRY2"/>
<evidence type="ECO:0000313" key="2">
    <source>
        <dbReference type="EMBL" id="EAU46977.1"/>
    </source>
</evidence>
<dbReference type="eggNOG" id="ENOG5032YP1">
    <property type="taxonomic scope" value="Bacteria"/>
</dbReference>
<proteinExistence type="predicted"/>
<dbReference type="RefSeq" id="WP_007797312.1">
    <property type="nucleotide sequence ID" value="NZ_DS022276.1"/>
</dbReference>
<comment type="caution">
    <text evidence="2">The sequence shown here is derived from an EMBL/GenBank/DDBJ whole genome shotgun (WGS) entry which is preliminary data.</text>
</comment>
<evidence type="ECO:0000313" key="3">
    <source>
        <dbReference type="Proteomes" id="UP000006230"/>
    </source>
</evidence>
<organism evidence="2 3">
    <name type="scientific">Salipiger bermudensis (strain DSM 26914 / JCM 13377 / KCTC 12554 / HTCC2601)</name>
    <name type="common">Pelagibaca bermudensis</name>
    <dbReference type="NCBI Taxonomy" id="314265"/>
    <lineage>
        <taxon>Bacteria</taxon>
        <taxon>Pseudomonadati</taxon>
        <taxon>Pseudomonadota</taxon>
        <taxon>Alphaproteobacteria</taxon>
        <taxon>Rhodobacterales</taxon>
        <taxon>Roseobacteraceae</taxon>
        <taxon>Salipiger</taxon>
    </lineage>
</organism>